<name>A0A9N9F8R1_9GLOM</name>
<sequence>MGLPMYVSPSLPKRQLPKQPQSPYEDTDYSGDLYQNSRTSAFGNRRYFIRRPYRSGEYASTGGGVNRDGSYHSSEINLTDREQISEFSDWLQPRTSSSQLPIQNEQLRPQRIRRSSSLPYNNLVQHIQRLGNIPHLHRTREQQIASSGLATRRGMQLQSAQLLHIAQLQAQQNSSNTSTSNSEIRQSDSPEGTNNSTPNNLSIANSHSTELSSDNTSSVNSSVTNPSQSQSNVALDNVFRRVNILRQFTQDNRAMREELIQRGIDIPPLIRVTGPYIPSAFSEIPESLPPLPRRLRHNVRRGNVITSYDSRSNFGEDANDNYDNYFNPLLYDDHEGSAERGHTSRILSPIPRRYDPRYTAPFAVVSPNGMLVENRERIDVDSGTNSNDISRREIQEGSTSGEVC</sequence>
<evidence type="ECO:0000313" key="2">
    <source>
        <dbReference type="EMBL" id="CAG8517161.1"/>
    </source>
</evidence>
<evidence type="ECO:0000313" key="3">
    <source>
        <dbReference type="Proteomes" id="UP000789342"/>
    </source>
</evidence>
<feature type="region of interest" description="Disordered" evidence="1">
    <location>
        <begin position="1"/>
        <end position="36"/>
    </location>
</feature>
<feature type="region of interest" description="Disordered" evidence="1">
    <location>
        <begin position="379"/>
        <end position="404"/>
    </location>
</feature>
<dbReference type="EMBL" id="CAJVPV010002085">
    <property type="protein sequence ID" value="CAG8517161.1"/>
    <property type="molecule type" value="Genomic_DNA"/>
</dbReference>
<feature type="region of interest" description="Disordered" evidence="1">
    <location>
        <begin position="170"/>
        <end position="231"/>
    </location>
</feature>
<organism evidence="2 3">
    <name type="scientific">Acaulospora morrowiae</name>
    <dbReference type="NCBI Taxonomy" id="94023"/>
    <lineage>
        <taxon>Eukaryota</taxon>
        <taxon>Fungi</taxon>
        <taxon>Fungi incertae sedis</taxon>
        <taxon>Mucoromycota</taxon>
        <taxon>Glomeromycotina</taxon>
        <taxon>Glomeromycetes</taxon>
        <taxon>Diversisporales</taxon>
        <taxon>Acaulosporaceae</taxon>
        <taxon>Acaulospora</taxon>
    </lineage>
</organism>
<keyword evidence="3" id="KW-1185">Reference proteome</keyword>
<evidence type="ECO:0000256" key="1">
    <source>
        <dbReference type="SAM" id="MobiDB-lite"/>
    </source>
</evidence>
<protein>
    <submittedName>
        <fullName evidence="2">4141_t:CDS:1</fullName>
    </submittedName>
</protein>
<reference evidence="2" key="1">
    <citation type="submission" date="2021-06" db="EMBL/GenBank/DDBJ databases">
        <authorList>
            <person name="Kallberg Y."/>
            <person name="Tangrot J."/>
            <person name="Rosling A."/>
        </authorList>
    </citation>
    <scope>NUCLEOTIDE SEQUENCE</scope>
    <source>
        <strain evidence="2">CL551</strain>
    </source>
</reference>
<feature type="compositionally biased region" description="Low complexity" evidence="1">
    <location>
        <begin position="212"/>
        <end position="231"/>
    </location>
</feature>
<dbReference type="AlphaFoldDB" id="A0A9N9F8R1"/>
<dbReference type="OrthoDB" id="2405187at2759"/>
<feature type="compositionally biased region" description="Polar residues" evidence="1">
    <location>
        <begin position="183"/>
        <end position="211"/>
    </location>
</feature>
<feature type="compositionally biased region" description="Low complexity" evidence="1">
    <location>
        <begin position="170"/>
        <end position="182"/>
    </location>
</feature>
<dbReference type="Proteomes" id="UP000789342">
    <property type="component" value="Unassembled WGS sequence"/>
</dbReference>
<accession>A0A9N9F8R1</accession>
<comment type="caution">
    <text evidence="2">The sequence shown here is derived from an EMBL/GenBank/DDBJ whole genome shotgun (WGS) entry which is preliminary data.</text>
</comment>
<proteinExistence type="predicted"/>
<gene>
    <name evidence="2" type="ORF">AMORRO_LOCUS4021</name>
</gene>